<evidence type="ECO:0000313" key="4">
    <source>
        <dbReference type="EMBL" id="MEX5285598.1"/>
    </source>
</evidence>
<dbReference type="Proteomes" id="UP001559623">
    <property type="component" value="Unassembled WGS sequence"/>
</dbReference>
<dbReference type="PANTHER" id="PTHR35579:SF3">
    <property type="entry name" value="CRISPR SYSTEM CMS ENDORIBONUCLEASE CSM3"/>
    <property type="match status" value="1"/>
</dbReference>
<dbReference type="EMBL" id="JARVLH010000005">
    <property type="protein sequence ID" value="MEX5285598.1"/>
    <property type="molecule type" value="Genomic_DNA"/>
</dbReference>
<dbReference type="InterPro" id="IPR005537">
    <property type="entry name" value="RAMP_III_fam"/>
</dbReference>
<keyword evidence="5" id="KW-1185">Reference proteome</keyword>
<comment type="caution">
    <text evidence="4">The sequence shown here is derived from an EMBL/GenBank/DDBJ whole genome shotgun (WGS) entry which is preliminary data.</text>
</comment>
<dbReference type="RefSeq" id="WP_368847331.1">
    <property type="nucleotide sequence ID" value="NZ_CP194411.1"/>
</dbReference>
<protein>
    <submittedName>
        <fullName evidence="4">RAMP superfamily CRISPR-associated protein</fullName>
    </submittedName>
</protein>
<evidence type="ECO:0000256" key="2">
    <source>
        <dbReference type="SAM" id="MobiDB-lite"/>
    </source>
</evidence>
<evidence type="ECO:0000259" key="3">
    <source>
        <dbReference type="Pfam" id="PF03787"/>
    </source>
</evidence>
<keyword evidence="1" id="KW-0051">Antiviral defense</keyword>
<dbReference type="InterPro" id="IPR052216">
    <property type="entry name" value="CRISPR_Csm3_endoribonuclease"/>
</dbReference>
<accession>A0ABV3X7Z9</accession>
<feature type="region of interest" description="Disordered" evidence="2">
    <location>
        <begin position="1"/>
        <end position="58"/>
    </location>
</feature>
<feature type="domain" description="CRISPR type III-associated protein" evidence="3">
    <location>
        <begin position="103"/>
        <end position="293"/>
    </location>
</feature>
<gene>
    <name evidence="4" type="ORF">QCO44_08125</name>
</gene>
<proteinExistence type="predicted"/>
<sequence>MAKKMNAKMMCESQKKQQQLKHAESRRRQVQINQQKQQEKQKPQESMKAPAAGGWTAAGECRSVEEQLKRLNHKPRDFSSLQPPDPELAKEGEIRFDEFALEIRAESPLHLGSGRADVNVDAEIVHDRAGLPYFPGKRLKGLIYESALEVLEMSEASGLQLFTEEELRELFQHGMETATQIILPNLYIEQGSAYRKMEKDWLYLEDRYPDLVSAEDVLSLYTSLRYQTKIDSETGTAAETSLRNIRVADEGLVFRGTVRLKEGTKKKLTILALALRNLSHAGMKRNRGFGRISCMMLQEGKNIRDVLIAEAWKGGRA</sequence>
<reference evidence="4 5" key="1">
    <citation type="submission" date="2023-04" db="EMBL/GenBank/DDBJ databases">
        <title>Genome Sequence of Selenomonas sputigena ATCC 33150.</title>
        <authorList>
            <person name="Miller D.P."/>
            <person name="Anvari S."/>
            <person name="Polson S.W."/>
            <person name="Macdonald M."/>
            <person name="Mcdowell J.V."/>
        </authorList>
    </citation>
    <scope>NUCLEOTIDE SEQUENCE [LARGE SCALE GENOMIC DNA]</scope>
    <source>
        <strain evidence="4 5">ATCC 33150</strain>
    </source>
</reference>
<dbReference type="PANTHER" id="PTHR35579">
    <property type="entry name" value="CRISPR SYSTEM CMS ENDORIBONUCLEASE CSM3"/>
    <property type="match status" value="1"/>
</dbReference>
<dbReference type="Pfam" id="PF03787">
    <property type="entry name" value="RAMPs"/>
    <property type="match status" value="1"/>
</dbReference>
<evidence type="ECO:0000313" key="5">
    <source>
        <dbReference type="Proteomes" id="UP001559623"/>
    </source>
</evidence>
<organism evidence="4 5">
    <name type="scientific">Selenomonas sputigena</name>
    <dbReference type="NCBI Taxonomy" id="69823"/>
    <lineage>
        <taxon>Bacteria</taxon>
        <taxon>Bacillati</taxon>
        <taxon>Bacillota</taxon>
        <taxon>Negativicutes</taxon>
        <taxon>Selenomonadales</taxon>
        <taxon>Selenomonadaceae</taxon>
        <taxon>Selenomonas</taxon>
    </lineage>
</organism>
<dbReference type="CDD" id="cd09726">
    <property type="entry name" value="RAMP_I_III"/>
    <property type="match status" value="1"/>
</dbReference>
<evidence type="ECO:0000256" key="1">
    <source>
        <dbReference type="ARBA" id="ARBA00023118"/>
    </source>
</evidence>
<name>A0ABV3X7Z9_9FIRM</name>